<dbReference type="Pfam" id="PF20069">
    <property type="entry name" value="DUF6465"/>
    <property type="match status" value="1"/>
</dbReference>
<dbReference type="Proteomes" id="UP001200089">
    <property type="component" value="Unassembled WGS sequence"/>
</dbReference>
<reference evidence="2" key="1">
    <citation type="submission" date="2022-01" db="EMBL/GenBank/DDBJ databases">
        <title>Collection of gut derived symbiotic bacterial strains cultured from healthy donors.</title>
        <authorList>
            <person name="Lin H."/>
            <person name="Kohout C."/>
            <person name="Waligurski E."/>
            <person name="Pamer E.G."/>
        </authorList>
    </citation>
    <scope>NUCLEOTIDE SEQUENCE</scope>
    <source>
        <strain evidence="2">DFI.1.11</strain>
    </source>
</reference>
<gene>
    <name evidence="2" type="ORF">L0P48_12475</name>
</gene>
<dbReference type="EMBL" id="JAKNDE010000015">
    <property type="protein sequence ID" value="MCG5034412.1"/>
    <property type="molecule type" value="Genomic_DNA"/>
</dbReference>
<feature type="compositionally biased region" description="Basic and acidic residues" evidence="1">
    <location>
        <begin position="30"/>
        <end position="92"/>
    </location>
</feature>
<dbReference type="AlphaFoldDB" id="A0AAW5CIP7"/>
<proteinExistence type="predicted"/>
<evidence type="ECO:0000256" key="1">
    <source>
        <dbReference type="SAM" id="MobiDB-lite"/>
    </source>
</evidence>
<dbReference type="RefSeq" id="WP_015524904.1">
    <property type="nucleotide sequence ID" value="NZ_CAXSKA010000002.1"/>
</dbReference>
<evidence type="ECO:0000313" key="2">
    <source>
        <dbReference type="EMBL" id="MCG5034412.1"/>
    </source>
</evidence>
<name>A0AAW5CIP7_9FIRM</name>
<evidence type="ECO:0000313" key="3">
    <source>
        <dbReference type="Proteomes" id="UP001200089"/>
    </source>
</evidence>
<dbReference type="InterPro" id="IPR046313">
    <property type="entry name" value="DUF6465"/>
</dbReference>
<feature type="compositionally biased region" description="Low complexity" evidence="1">
    <location>
        <begin position="102"/>
        <end position="121"/>
    </location>
</feature>
<organism evidence="2 3">
    <name type="scientific">Blautia massiliensis</name>
    <name type="common">ex Durand et al. 2017</name>
    <dbReference type="NCBI Taxonomy" id="1737424"/>
    <lineage>
        <taxon>Bacteria</taxon>
        <taxon>Bacillati</taxon>
        <taxon>Bacillota</taxon>
        <taxon>Clostridia</taxon>
        <taxon>Lachnospirales</taxon>
        <taxon>Lachnospiraceae</taxon>
        <taxon>Blautia</taxon>
    </lineage>
</organism>
<sequence length="191" mass="20586">MARTKKAATKTTVKTASISETPAKSVVTASEEKAVKAETPKTDDAKASVETKAAEKTAEVKPAAEKPVEEKTAEVKSAEEKTTAVKSEEPAKKTAAKKTTTRKTTAAKKTTTKTAAKTTAAKKAEPVTEVYVQYWGKEIHTSEVADRIKKIWTEDMGKKASELKDLKIYIKPEDNGAHYVINGDVTGFIGL</sequence>
<protein>
    <submittedName>
        <fullName evidence="2">DUF6465 family protein</fullName>
    </submittedName>
</protein>
<accession>A0AAW5CIP7</accession>
<feature type="region of interest" description="Disordered" evidence="1">
    <location>
        <begin position="1"/>
        <end position="124"/>
    </location>
</feature>
<comment type="caution">
    <text evidence="2">The sequence shown here is derived from an EMBL/GenBank/DDBJ whole genome shotgun (WGS) entry which is preliminary data.</text>
</comment>